<accession>A0ABN1VAW5</accession>
<dbReference type="Pfam" id="PF11377">
    <property type="entry name" value="DUF3180"/>
    <property type="match status" value="1"/>
</dbReference>
<name>A0ABN1VAW5_9PSEU</name>
<gene>
    <name evidence="2" type="ORF">GCM10009675_15120</name>
</gene>
<keyword evidence="1" id="KW-0812">Transmembrane</keyword>
<feature type="transmembrane region" description="Helical" evidence="1">
    <location>
        <begin position="48"/>
        <end position="70"/>
    </location>
</feature>
<evidence type="ECO:0000256" key="1">
    <source>
        <dbReference type="SAM" id="Phobius"/>
    </source>
</evidence>
<dbReference type="EMBL" id="BAAALM010000005">
    <property type="protein sequence ID" value="GAA1200073.1"/>
    <property type="molecule type" value="Genomic_DNA"/>
</dbReference>
<evidence type="ECO:0000313" key="2">
    <source>
        <dbReference type="EMBL" id="GAA1200073.1"/>
    </source>
</evidence>
<feature type="transmembrane region" description="Helical" evidence="1">
    <location>
        <begin position="91"/>
        <end position="115"/>
    </location>
</feature>
<dbReference type="Proteomes" id="UP001500467">
    <property type="component" value="Unassembled WGS sequence"/>
</dbReference>
<protein>
    <submittedName>
        <fullName evidence="2">DUF3180 domain-containing protein</fullName>
    </submittedName>
</protein>
<evidence type="ECO:0000313" key="3">
    <source>
        <dbReference type="Proteomes" id="UP001500467"/>
    </source>
</evidence>
<feature type="transmembrane region" description="Helical" evidence="1">
    <location>
        <begin position="23"/>
        <end position="42"/>
    </location>
</feature>
<feature type="transmembrane region" description="Helical" evidence="1">
    <location>
        <begin position="127"/>
        <end position="147"/>
    </location>
</feature>
<proteinExistence type="predicted"/>
<keyword evidence="1" id="KW-0472">Membrane</keyword>
<keyword evidence="1" id="KW-1133">Transmembrane helix</keyword>
<comment type="caution">
    <text evidence="2">The sequence shown here is derived from an EMBL/GenBank/DDBJ whole genome shotgun (WGS) entry which is preliminary data.</text>
</comment>
<sequence length="161" mass="16714">MRDMRCGGAQYGWDMHFTRPRELVVAGLIGLVAVYLLFEFAYGQLPSLPTLAGATLLVLAGIETVLAFVVRGRIREGRVITGLGIARAVALAKASSLLGALMLGAWLAGVAFLAPQAGDITAAADDLPAAIVGAACAAVLIGAALWLEYCCRAPDTGDRNE</sequence>
<reference evidence="2 3" key="1">
    <citation type="journal article" date="2019" name="Int. J. Syst. Evol. Microbiol.">
        <title>The Global Catalogue of Microorganisms (GCM) 10K type strain sequencing project: providing services to taxonomists for standard genome sequencing and annotation.</title>
        <authorList>
            <consortium name="The Broad Institute Genomics Platform"/>
            <consortium name="The Broad Institute Genome Sequencing Center for Infectious Disease"/>
            <person name="Wu L."/>
            <person name="Ma J."/>
        </authorList>
    </citation>
    <scope>NUCLEOTIDE SEQUENCE [LARGE SCALE GENOMIC DNA]</scope>
    <source>
        <strain evidence="2 3">JCM 13022</strain>
    </source>
</reference>
<dbReference type="InterPro" id="IPR021517">
    <property type="entry name" value="DUF3180"/>
</dbReference>
<organism evidence="2 3">
    <name type="scientific">Prauserella alba</name>
    <dbReference type="NCBI Taxonomy" id="176898"/>
    <lineage>
        <taxon>Bacteria</taxon>
        <taxon>Bacillati</taxon>
        <taxon>Actinomycetota</taxon>
        <taxon>Actinomycetes</taxon>
        <taxon>Pseudonocardiales</taxon>
        <taxon>Pseudonocardiaceae</taxon>
        <taxon>Prauserella</taxon>
    </lineage>
</organism>
<keyword evidence="3" id="KW-1185">Reference proteome</keyword>